<feature type="binding site" evidence="4">
    <location>
        <position position="29"/>
    </location>
    <ligand>
        <name>molybdate</name>
        <dbReference type="ChEBI" id="CHEBI:36264"/>
    </ligand>
</feature>
<evidence type="ECO:0000313" key="7">
    <source>
        <dbReference type="Proteomes" id="UP000201169"/>
    </source>
</evidence>
<dbReference type="PANTHER" id="PTHR30632">
    <property type="entry name" value="MOLYBDATE-BINDING PERIPLASMIC PROTEIN"/>
    <property type="match status" value="1"/>
</dbReference>
<feature type="signal peptide" evidence="5">
    <location>
        <begin position="1"/>
        <end position="19"/>
    </location>
</feature>
<dbReference type="SUPFAM" id="SSF53850">
    <property type="entry name" value="Periplasmic binding protein-like II"/>
    <property type="match status" value="1"/>
</dbReference>
<dbReference type="CDD" id="cd13539">
    <property type="entry name" value="PBP2_AvModA"/>
    <property type="match status" value="1"/>
</dbReference>
<accession>A0A222MV11</accession>
<dbReference type="RefSeq" id="WP_094324678.1">
    <property type="nucleotide sequence ID" value="NZ_CP022347.1"/>
</dbReference>
<organism evidence="6 7">
    <name type="scientific">Campylobacter avium LMG 24591</name>
    <dbReference type="NCBI Taxonomy" id="522484"/>
    <lineage>
        <taxon>Bacteria</taxon>
        <taxon>Pseudomonadati</taxon>
        <taxon>Campylobacterota</taxon>
        <taxon>Epsilonproteobacteria</taxon>
        <taxon>Campylobacterales</taxon>
        <taxon>Campylobacteraceae</taxon>
        <taxon>Campylobacter</taxon>
    </lineage>
</organism>
<dbReference type="EMBL" id="CP022347">
    <property type="protein sequence ID" value="ASQ29887.1"/>
    <property type="molecule type" value="Genomic_DNA"/>
</dbReference>
<evidence type="ECO:0000256" key="2">
    <source>
        <dbReference type="ARBA" id="ARBA00022723"/>
    </source>
</evidence>
<evidence type="ECO:0000313" key="6">
    <source>
        <dbReference type="EMBL" id="ASQ29887.1"/>
    </source>
</evidence>
<evidence type="ECO:0000256" key="3">
    <source>
        <dbReference type="ARBA" id="ARBA00022729"/>
    </source>
</evidence>
<dbReference type="GO" id="GO:0015689">
    <property type="term" value="P:molybdate ion transport"/>
    <property type="evidence" value="ECO:0007669"/>
    <property type="project" value="InterPro"/>
</dbReference>
<reference evidence="6 7" key="1">
    <citation type="submission" date="2017-07" db="EMBL/GenBank/DDBJ databases">
        <title>Analysis of two Campylobacter avium genomes and identification of a novel hippuricase gene.</title>
        <authorList>
            <person name="Miller W.G."/>
            <person name="Chapman M.H."/>
            <person name="Yee E."/>
            <person name="Revez J."/>
            <person name="Bono J.L."/>
            <person name="Rossi M."/>
        </authorList>
    </citation>
    <scope>NUCLEOTIDE SEQUENCE [LARGE SCALE GENOMIC DNA]</scope>
    <source>
        <strain evidence="6 7">LMG 24591</strain>
    </source>
</reference>
<dbReference type="NCBIfam" id="TIGR01256">
    <property type="entry name" value="modA"/>
    <property type="match status" value="1"/>
</dbReference>
<dbReference type="InterPro" id="IPR005950">
    <property type="entry name" value="ModA"/>
</dbReference>
<keyword evidence="3 5" id="KW-0732">Signal</keyword>
<dbReference type="PANTHER" id="PTHR30632:SF14">
    <property type="entry name" value="TUNGSTATE_MOLYBDATE_CHROMATE-BINDING PROTEIN MODA"/>
    <property type="match status" value="1"/>
</dbReference>
<gene>
    <name evidence="6" type="primary">modA</name>
    <name evidence="6" type="ORF">CAV_0215</name>
</gene>
<keyword evidence="7" id="KW-1185">Reference proteome</keyword>
<dbReference type="InterPro" id="IPR050682">
    <property type="entry name" value="ModA/WtpA"/>
</dbReference>
<comment type="similarity">
    <text evidence="1">Belongs to the bacterial solute-binding protein ModA family.</text>
</comment>
<keyword evidence="4" id="KW-0500">Molybdenum</keyword>
<evidence type="ECO:0000256" key="1">
    <source>
        <dbReference type="ARBA" id="ARBA00009175"/>
    </source>
</evidence>
<dbReference type="OrthoDB" id="9785015at2"/>
<name>A0A222MV11_9BACT</name>
<dbReference type="AlphaFoldDB" id="A0A222MV11"/>
<dbReference type="KEGG" id="cavi:CAV_0215"/>
<dbReference type="GO" id="GO:0030973">
    <property type="term" value="F:molybdate ion binding"/>
    <property type="evidence" value="ECO:0007669"/>
    <property type="project" value="InterPro"/>
</dbReference>
<protein>
    <submittedName>
        <fullName evidence="6">Molybdenum ABC transporter ModABC, periplasmic molybdate-binding protein</fullName>
    </submittedName>
</protein>
<dbReference type="InterPro" id="IPR044084">
    <property type="entry name" value="AvModA-like_subst-bd"/>
</dbReference>
<dbReference type="Gene3D" id="3.40.190.10">
    <property type="entry name" value="Periplasmic binding protein-like II"/>
    <property type="match status" value="2"/>
</dbReference>
<evidence type="ECO:0000256" key="4">
    <source>
        <dbReference type="PIRSR" id="PIRSR004846-1"/>
    </source>
</evidence>
<keyword evidence="2 4" id="KW-0479">Metal-binding</keyword>
<sequence>MRKTLFVFTFFLFALSANAEKITVFVASSASNALKEVKDEFLKTRNKDDIELVFGASGKHYQLLKEGREFDMFFSADTAYAEQIYKDSLALTRPAVYALGVVALYSLDENLIKDGITSLVKQGQKIKHLSIANPKVAPYGVAATEALEKTKIYDVFKNKIVLGDNISQPVIHVDTGVAEVGIVAYSLVSAVNKPKGKALVIDNSLFSPLEQSFVITSYAKGTKKDLALAFYDFVLSDKGKEIIKKYGFNTK</sequence>
<dbReference type="Pfam" id="PF13531">
    <property type="entry name" value="SBP_bac_11"/>
    <property type="match status" value="1"/>
</dbReference>
<dbReference type="PIRSF" id="PIRSF004846">
    <property type="entry name" value="ModA"/>
    <property type="match status" value="1"/>
</dbReference>
<dbReference type="Proteomes" id="UP000201169">
    <property type="component" value="Chromosome"/>
</dbReference>
<feature type="chain" id="PRO_5012307544" evidence="5">
    <location>
        <begin position="20"/>
        <end position="251"/>
    </location>
</feature>
<proteinExistence type="inferred from homology"/>
<feature type="binding site" evidence="4">
    <location>
        <position position="166"/>
    </location>
    <ligand>
        <name>molybdate</name>
        <dbReference type="ChEBI" id="CHEBI:36264"/>
    </ligand>
</feature>
<feature type="binding site" evidence="4">
    <location>
        <position position="57"/>
    </location>
    <ligand>
        <name>molybdate</name>
        <dbReference type="ChEBI" id="CHEBI:36264"/>
    </ligand>
</feature>
<dbReference type="GO" id="GO:0046872">
    <property type="term" value="F:metal ion binding"/>
    <property type="evidence" value="ECO:0007669"/>
    <property type="project" value="UniProtKB-KW"/>
</dbReference>
<evidence type="ECO:0000256" key="5">
    <source>
        <dbReference type="SAM" id="SignalP"/>
    </source>
</evidence>